<dbReference type="InterPro" id="IPR007676">
    <property type="entry name" value="Ribophorin_I"/>
</dbReference>
<feature type="signal peptide" evidence="10">
    <location>
        <begin position="1"/>
        <end position="26"/>
    </location>
</feature>
<evidence type="ECO:0000256" key="1">
    <source>
        <dbReference type="ARBA" id="ARBA00002791"/>
    </source>
</evidence>
<evidence type="ECO:0000256" key="6">
    <source>
        <dbReference type="ARBA" id="ARBA00022729"/>
    </source>
</evidence>
<comment type="subunit">
    <text evidence="10">Component of the oligosaccharyltransferase (OST) complex.</text>
</comment>
<accession>A0A9N9AMZ9</accession>
<dbReference type="Pfam" id="PF04597">
    <property type="entry name" value="Ribophorin_I"/>
    <property type="match status" value="1"/>
</dbReference>
<keyword evidence="9 10" id="KW-0472">Membrane</keyword>
<evidence type="ECO:0000256" key="10">
    <source>
        <dbReference type="RuleBase" id="RU361143"/>
    </source>
</evidence>
<dbReference type="PANTHER" id="PTHR21049">
    <property type="entry name" value="RIBOPHORIN I"/>
    <property type="match status" value="1"/>
</dbReference>
<protein>
    <recommendedName>
        <fullName evidence="10">Dolichyl-diphosphooligosaccharide--protein glycosyltransferase subunit 1</fullName>
    </recommendedName>
</protein>
<dbReference type="AlphaFoldDB" id="A0A9N9AMZ9"/>
<evidence type="ECO:0000256" key="8">
    <source>
        <dbReference type="ARBA" id="ARBA00022989"/>
    </source>
</evidence>
<evidence type="ECO:0000313" key="11">
    <source>
        <dbReference type="EMBL" id="CAG8536531.1"/>
    </source>
</evidence>
<dbReference type="EMBL" id="CAJVPK010000654">
    <property type="protein sequence ID" value="CAG8536531.1"/>
    <property type="molecule type" value="Genomic_DNA"/>
</dbReference>
<keyword evidence="7 10" id="KW-0256">Endoplasmic reticulum</keyword>
<dbReference type="Proteomes" id="UP000789706">
    <property type="component" value="Unassembled WGS sequence"/>
</dbReference>
<keyword evidence="5 10" id="KW-0812">Transmembrane</keyword>
<keyword evidence="6 10" id="KW-0732">Signal</keyword>
<evidence type="ECO:0000256" key="9">
    <source>
        <dbReference type="ARBA" id="ARBA00023136"/>
    </source>
</evidence>
<keyword evidence="8 10" id="KW-1133">Transmembrane helix</keyword>
<dbReference type="GO" id="GO:0018279">
    <property type="term" value="P:protein N-linked glycosylation via asparagine"/>
    <property type="evidence" value="ECO:0007669"/>
    <property type="project" value="TreeGrafter"/>
</dbReference>
<keyword evidence="12" id="KW-1185">Reference proteome</keyword>
<evidence type="ECO:0000256" key="3">
    <source>
        <dbReference type="ARBA" id="ARBA00004922"/>
    </source>
</evidence>
<comment type="pathway">
    <text evidence="3 10">Protein modification; protein glycosylation.</text>
</comment>
<evidence type="ECO:0000256" key="2">
    <source>
        <dbReference type="ARBA" id="ARBA00004115"/>
    </source>
</evidence>
<sequence>MKSPSLSFIVLVLIVLNFCLIHNTSATTENEIIIPQYWINTKIIRTIDISTVVVRENIAIMAKNVHNEPLREYYFPINEKFDVHLSYITVKEKKTLKIYNVEKADFDSFKRIQFYKITFDQDIDPQGKIIFTVSTAFIHMLTPYPAEIPQSGRQNLLFRENLYGNSVYITEQQKTTINYTQKPGVSRDGKKIIYVFDKKKPDDYEELLVHYEFQQALLTIKGARRDFEISHWGNNLAVEEHYNLTHDGAKLKGQFSRLEYQQTVYTHHETTMARDFLLVLPGHASDVYYRDEIGNVSTSRLRKERERTILEFKPRYPLLGGWNYTWYYGYNVPLGEFLKYNHQTGRYIFKVPSFINPFHNAVFDKVQVRIILPEETHTVHKTFFDSKGRYLIVLDKYNVIQEHSSPFLVSYEYDTIELLRKPLVASTFFFCGFLLSMVYSRMEFRIGK</sequence>
<comment type="function">
    <text evidence="1 10">Subunit of the oligosaccharyl transferase (OST) complex that catalyzes the initial transfer of a defined glycan (Glc(3)Man(9)GlcNAc(2) in eukaryotes) from the lipid carrier dolichol-pyrophosphate to an asparagine residue within an Asn-X-Ser/Thr consensus motif in nascent polypeptide chains, the first step in protein N-glycosylation. N-glycosylation occurs cotranslationally and the complex associates with the Sec61 complex at the channel-forming translocon complex that mediates protein translocation across the endoplasmic reticulum (ER). All subunits are required for a maximal enzyme activity.</text>
</comment>
<evidence type="ECO:0000256" key="5">
    <source>
        <dbReference type="ARBA" id="ARBA00022692"/>
    </source>
</evidence>
<dbReference type="PANTHER" id="PTHR21049:SF0">
    <property type="entry name" value="DOLICHYL-DIPHOSPHOOLIGOSACCHARIDE--PROTEIN GLYCOSYLTRANSFERASE SUBUNIT 1"/>
    <property type="match status" value="1"/>
</dbReference>
<organism evidence="11 12">
    <name type="scientific">Diversispora eburnea</name>
    <dbReference type="NCBI Taxonomy" id="1213867"/>
    <lineage>
        <taxon>Eukaryota</taxon>
        <taxon>Fungi</taxon>
        <taxon>Fungi incertae sedis</taxon>
        <taxon>Mucoromycota</taxon>
        <taxon>Glomeromycotina</taxon>
        <taxon>Glomeromycetes</taxon>
        <taxon>Diversisporales</taxon>
        <taxon>Diversisporaceae</taxon>
        <taxon>Diversispora</taxon>
    </lineage>
</organism>
<feature type="chain" id="PRO_5040539872" description="Dolichyl-diphosphooligosaccharide--protein glycosyltransferase subunit 1" evidence="10">
    <location>
        <begin position="27"/>
        <end position="448"/>
    </location>
</feature>
<evidence type="ECO:0000256" key="4">
    <source>
        <dbReference type="ARBA" id="ARBA00008905"/>
    </source>
</evidence>
<comment type="caution">
    <text evidence="11">The sequence shown here is derived from an EMBL/GenBank/DDBJ whole genome shotgun (WGS) entry which is preliminary data.</text>
</comment>
<evidence type="ECO:0000313" key="12">
    <source>
        <dbReference type="Proteomes" id="UP000789706"/>
    </source>
</evidence>
<proteinExistence type="inferred from homology"/>
<comment type="subcellular location">
    <subcellularLocation>
        <location evidence="2 10">Endoplasmic reticulum membrane</location>
        <topology evidence="2 10">Single-pass type I membrane protein</topology>
    </subcellularLocation>
</comment>
<reference evidence="11" key="1">
    <citation type="submission" date="2021-06" db="EMBL/GenBank/DDBJ databases">
        <authorList>
            <person name="Kallberg Y."/>
            <person name="Tangrot J."/>
            <person name="Rosling A."/>
        </authorList>
    </citation>
    <scope>NUCLEOTIDE SEQUENCE</scope>
    <source>
        <strain evidence="11">AZ414A</strain>
    </source>
</reference>
<gene>
    <name evidence="11" type="ORF">DEBURN_LOCUS6401</name>
</gene>
<feature type="transmembrane region" description="Helical" evidence="10">
    <location>
        <begin position="423"/>
        <end position="440"/>
    </location>
</feature>
<name>A0A9N9AMZ9_9GLOM</name>
<dbReference type="GO" id="GO:0008250">
    <property type="term" value="C:oligosaccharyltransferase complex"/>
    <property type="evidence" value="ECO:0007669"/>
    <property type="project" value="UniProtKB-UniRule"/>
</dbReference>
<dbReference type="OrthoDB" id="310030at2759"/>
<evidence type="ECO:0000256" key="7">
    <source>
        <dbReference type="ARBA" id="ARBA00022824"/>
    </source>
</evidence>
<comment type="similarity">
    <text evidence="4 10">Belongs to the OST1 family.</text>
</comment>